<keyword evidence="2 5" id="KW-0812">Transmembrane</keyword>
<feature type="transmembrane region" description="Helical" evidence="5">
    <location>
        <begin position="344"/>
        <end position="364"/>
    </location>
</feature>
<dbReference type="SUPFAM" id="SSF52091">
    <property type="entry name" value="SpoIIaa-like"/>
    <property type="match status" value="1"/>
</dbReference>
<evidence type="ECO:0000256" key="3">
    <source>
        <dbReference type="ARBA" id="ARBA00022989"/>
    </source>
</evidence>
<dbReference type="PROSITE" id="PS50801">
    <property type="entry name" value="STAS"/>
    <property type="match status" value="1"/>
</dbReference>
<evidence type="ECO:0000256" key="4">
    <source>
        <dbReference type="ARBA" id="ARBA00023136"/>
    </source>
</evidence>
<feature type="transmembrane region" description="Helical" evidence="5">
    <location>
        <begin position="182"/>
        <end position="202"/>
    </location>
</feature>
<dbReference type="EMBL" id="JAKKPZ010000004">
    <property type="protein sequence ID" value="KAI1722097.1"/>
    <property type="molecule type" value="Genomic_DNA"/>
</dbReference>
<feature type="transmembrane region" description="Helical" evidence="5">
    <location>
        <begin position="214"/>
        <end position="240"/>
    </location>
</feature>
<dbReference type="Proteomes" id="UP001201812">
    <property type="component" value="Unassembled WGS sequence"/>
</dbReference>
<dbReference type="GO" id="GO:0055085">
    <property type="term" value="P:transmembrane transport"/>
    <property type="evidence" value="ECO:0007669"/>
    <property type="project" value="InterPro"/>
</dbReference>
<dbReference type="Pfam" id="PF00916">
    <property type="entry name" value="Sulfate_transp"/>
    <property type="match status" value="1"/>
</dbReference>
<feature type="transmembrane region" description="Helical" evidence="5">
    <location>
        <begin position="112"/>
        <end position="129"/>
    </location>
</feature>
<evidence type="ECO:0000256" key="5">
    <source>
        <dbReference type="SAM" id="Phobius"/>
    </source>
</evidence>
<keyword evidence="3 5" id="KW-1133">Transmembrane helix</keyword>
<evidence type="ECO:0000256" key="2">
    <source>
        <dbReference type="ARBA" id="ARBA00022692"/>
    </source>
</evidence>
<feature type="transmembrane region" description="Helical" evidence="5">
    <location>
        <begin position="293"/>
        <end position="312"/>
    </location>
</feature>
<gene>
    <name evidence="7" type="ORF">DdX_04400</name>
</gene>
<feature type="transmembrane region" description="Helical" evidence="5">
    <location>
        <begin position="384"/>
        <end position="400"/>
    </location>
</feature>
<dbReference type="PANTHER" id="PTHR11814">
    <property type="entry name" value="SULFATE TRANSPORTER"/>
    <property type="match status" value="1"/>
</dbReference>
<evidence type="ECO:0000259" key="6">
    <source>
        <dbReference type="PROSITE" id="PS50801"/>
    </source>
</evidence>
<feature type="domain" description="STAS" evidence="6">
    <location>
        <begin position="542"/>
        <end position="656"/>
    </location>
</feature>
<dbReference type="CDD" id="cd07042">
    <property type="entry name" value="STAS_SulP_like_sulfate_transporter"/>
    <property type="match status" value="1"/>
</dbReference>
<name>A0AAD4N9H8_9BILA</name>
<feature type="transmembrane region" description="Helical" evidence="5">
    <location>
        <begin position="444"/>
        <end position="461"/>
    </location>
</feature>
<feature type="transmembrane region" description="Helical" evidence="5">
    <location>
        <begin position="481"/>
        <end position="509"/>
    </location>
</feature>
<feature type="transmembrane region" description="Helical" evidence="5">
    <location>
        <begin position="260"/>
        <end position="281"/>
    </location>
</feature>
<dbReference type="Gene3D" id="3.30.750.24">
    <property type="entry name" value="STAS domain"/>
    <property type="match status" value="1"/>
</dbReference>
<keyword evidence="8" id="KW-1185">Reference proteome</keyword>
<dbReference type="GO" id="GO:0016020">
    <property type="term" value="C:membrane"/>
    <property type="evidence" value="ECO:0007669"/>
    <property type="project" value="UniProtKB-SubCell"/>
</dbReference>
<dbReference type="InterPro" id="IPR001902">
    <property type="entry name" value="SLC26A/SulP_fam"/>
</dbReference>
<dbReference type="AlphaFoldDB" id="A0AAD4N9H8"/>
<evidence type="ECO:0000313" key="8">
    <source>
        <dbReference type="Proteomes" id="UP001201812"/>
    </source>
</evidence>
<evidence type="ECO:0000313" key="7">
    <source>
        <dbReference type="EMBL" id="KAI1722097.1"/>
    </source>
</evidence>
<dbReference type="InterPro" id="IPR011547">
    <property type="entry name" value="SLC26A/SulP_dom"/>
</dbReference>
<comment type="caution">
    <text evidence="7">The sequence shown here is derived from an EMBL/GenBank/DDBJ whole genome shotgun (WGS) entry which is preliminary data.</text>
</comment>
<protein>
    <submittedName>
        <fullName evidence="7">Sulfate permease family domain-containing protein</fullName>
    </submittedName>
</protein>
<dbReference type="InterPro" id="IPR036513">
    <property type="entry name" value="STAS_dom_sf"/>
</dbReference>
<sequence length="685" mass="75989">MDSAQSDPSTHRLKDTVGDVEFHSAPSFEGHDCGSDQRHFFRWARRKYCAPFQSPAALFRSVLNFLPILKWLPRYSWRDNFLYDVISGLTTGVMFVPQGIAYSYLAGVDPVYGLYSSFLAPLFYVFLGSSPHVSRGPSSVLGIMSGVSNEQIRRAYSEHLLLSSVNSTTNAFSGAMEVPDSITVAATLTFTIGLLQLCMAIARLEFISDYFSEPLVGGFTSAAAVHVLISQTSVLMGISIPKKYGPGYLLSLLSTLFSKILDVNLVSFGASLVAIAFLMVGKEFINPWINKRSSVKIALPYELVIMIIAALLSRTFDWPANYGIKVVGDVPRGLPMPRMPRFDLIPYTLPSALAIAMLTLGMHFSMVKLFANRMHYSVDSGQELYAISLGSVFSGFFPVYPTSTALGRTMVMVESGARSQISSVVSCVLLLAVILWLGPLFRPLPQCILSAVIIVALRPIFRKTSEIFEIWRLSKYDAAIWIMSFTGTVLTDVISGLCISVAFTLLTVVSRTQWPLWSAQFSKQRPLAIRTEKEVDAETAVPDYCVFRFESFLLFTNAERFRKSVQETLHRWNSSQKSKPKSKSIRTFIFDFSTTTQIDSAGLAALSKSVTQIRRSSRVCFVHCKDSMRKSLLEAKIVSSQDQDFFTSIAEAVKSLSASEATSQITSGDFTPQTVYNSFRNSQKE</sequence>
<comment type="subcellular location">
    <subcellularLocation>
        <location evidence="1">Membrane</location>
        <topology evidence="1">Multi-pass membrane protein</topology>
    </subcellularLocation>
</comment>
<feature type="transmembrane region" description="Helical" evidence="5">
    <location>
        <begin position="81"/>
        <end position="105"/>
    </location>
</feature>
<dbReference type="InterPro" id="IPR002645">
    <property type="entry name" value="STAS_dom"/>
</dbReference>
<reference evidence="7" key="1">
    <citation type="submission" date="2022-01" db="EMBL/GenBank/DDBJ databases">
        <title>Genome Sequence Resource for Two Populations of Ditylenchus destructor, the Migratory Endoparasitic Phytonematode.</title>
        <authorList>
            <person name="Zhang H."/>
            <person name="Lin R."/>
            <person name="Xie B."/>
        </authorList>
    </citation>
    <scope>NUCLEOTIDE SEQUENCE</scope>
    <source>
        <strain evidence="7">BazhouSP</strain>
    </source>
</reference>
<proteinExistence type="predicted"/>
<dbReference type="Pfam" id="PF01740">
    <property type="entry name" value="STAS"/>
    <property type="match status" value="1"/>
</dbReference>
<feature type="transmembrane region" description="Helical" evidence="5">
    <location>
        <begin position="420"/>
        <end position="437"/>
    </location>
</feature>
<keyword evidence="4 5" id="KW-0472">Membrane</keyword>
<accession>A0AAD4N9H8</accession>
<organism evidence="7 8">
    <name type="scientific">Ditylenchus destructor</name>
    <dbReference type="NCBI Taxonomy" id="166010"/>
    <lineage>
        <taxon>Eukaryota</taxon>
        <taxon>Metazoa</taxon>
        <taxon>Ecdysozoa</taxon>
        <taxon>Nematoda</taxon>
        <taxon>Chromadorea</taxon>
        <taxon>Rhabditida</taxon>
        <taxon>Tylenchina</taxon>
        <taxon>Tylenchomorpha</taxon>
        <taxon>Sphaerularioidea</taxon>
        <taxon>Anguinidae</taxon>
        <taxon>Anguininae</taxon>
        <taxon>Ditylenchus</taxon>
    </lineage>
</organism>
<evidence type="ECO:0000256" key="1">
    <source>
        <dbReference type="ARBA" id="ARBA00004141"/>
    </source>
</evidence>